<evidence type="ECO:0000313" key="2">
    <source>
        <dbReference type="EMBL" id="QGY40954.1"/>
    </source>
</evidence>
<dbReference type="AlphaFoldDB" id="A0A6I6JTG8"/>
<evidence type="ECO:0000256" key="1">
    <source>
        <dbReference type="SAM" id="Coils"/>
    </source>
</evidence>
<dbReference type="RefSeq" id="WP_158948750.1">
    <property type="nucleotide sequence ID" value="NZ_CP046400.1"/>
</dbReference>
<accession>A0A6I6JTG8</accession>
<gene>
    <name evidence="2" type="ORF">GM415_12725</name>
</gene>
<proteinExistence type="predicted"/>
<sequence>MITLFLILLVSAVLLFLAINKISAQRVREVNALDSQKRSMEHRLEFMLKQRKELRKELEDKERKLSTLKNSQDGIKTVSAGDLGIEDENEDQKVSRYLLQEGKISLEQNEKVMQKMSVLKMDFLGSCLALGYIDLKTAQKAMKVNKIKSKATGLND</sequence>
<keyword evidence="3" id="KW-1185">Reference proteome</keyword>
<protein>
    <submittedName>
        <fullName evidence="2">Uncharacterized protein</fullName>
    </submittedName>
</protein>
<dbReference type="Proteomes" id="UP000428328">
    <property type="component" value="Chromosome"/>
</dbReference>
<evidence type="ECO:0000313" key="3">
    <source>
        <dbReference type="Proteomes" id="UP000428328"/>
    </source>
</evidence>
<feature type="coiled-coil region" evidence="1">
    <location>
        <begin position="37"/>
        <end position="71"/>
    </location>
</feature>
<dbReference type="KEGG" id="psel:GM415_12725"/>
<organism evidence="2 3">
    <name type="scientific">Pseudodesulfovibrio cashew</name>
    <dbReference type="NCBI Taxonomy" id="2678688"/>
    <lineage>
        <taxon>Bacteria</taxon>
        <taxon>Pseudomonadati</taxon>
        <taxon>Thermodesulfobacteriota</taxon>
        <taxon>Desulfovibrionia</taxon>
        <taxon>Desulfovibrionales</taxon>
        <taxon>Desulfovibrionaceae</taxon>
    </lineage>
</organism>
<reference evidence="2 3" key="1">
    <citation type="submission" date="2019-11" db="EMBL/GenBank/DDBJ databases">
        <authorList>
            <person name="Zheng R.K."/>
            <person name="Sun C.M."/>
        </authorList>
    </citation>
    <scope>NUCLEOTIDE SEQUENCE [LARGE SCALE GENOMIC DNA]</scope>
    <source>
        <strain evidence="2 3">SRB007</strain>
    </source>
</reference>
<dbReference type="EMBL" id="CP046400">
    <property type="protein sequence ID" value="QGY40954.1"/>
    <property type="molecule type" value="Genomic_DNA"/>
</dbReference>
<name>A0A6I6JTG8_9BACT</name>
<keyword evidence="1" id="KW-0175">Coiled coil</keyword>